<gene>
    <name evidence="6" type="ORF">C5746_38520</name>
</gene>
<accession>A0A2Z5JNL9</accession>
<evidence type="ECO:0000313" key="6">
    <source>
        <dbReference type="EMBL" id="AXE81854.1"/>
    </source>
</evidence>
<dbReference type="PANTHER" id="PTHR42847">
    <property type="entry name" value="ALKANESULFONATE MONOOXYGENASE"/>
    <property type="match status" value="1"/>
</dbReference>
<dbReference type="NCBIfam" id="TIGR03621">
    <property type="entry name" value="F420_MSMEG_2516"/>
    <property type="match status" value="1"/>
</dbReference>
<keyword evidence="2" id="KW-0288">FMN</keyword>
<evidence type="ECO:0000256" key="4">
    <source>
        <dbReference type="ARBA" id="ARBA00023033"/>
    </source>
</evidence>
<dbReference type="Gene3D" id="3.20.20.30">
    <property type="entry name" value="Luciferase-like domain"/>
    <property type="match status" value="1"/>
</dbReference>
<evidence type="ECO:0000256" key="1">
    <source>
        <dbReference type="ARBA" id="ARBA00022630"/>
    </source>
</evidence>
<dbReference type="Pfam" id="PF00296">
    <property type="entry name" value="Bac_luciferase"/>
    <property type="match status" value="1"/>
</dbReference>
<feature type="domain" description="Luciferase-like" evidence="5">
    <location>
        <begin position="12"/>
        <end position="260"/>
    </location>
</feature>
<evidence type="ECO:0000256" key="3">
    <source>
        <dbReference type="ARBA" id="ARBA00023002"/>
    </source>
</evidence>
<evidence type="ECO:0000259" key="5">
    <source>
        <dbReference type="Pfam" id="PF00296"/>
    </source>
</evidence>
<dbReference type="GO" id="GO:0046306">
    <property type="term" value="P:alkanesulfonate catabolic process"/>
    <property type="evidence" value="ECO:0007669"/>
    <property type="project" value="TreeGrafter"/>
</dbReference>
<dbReference type="PANTHER" id="PTHR42847:SF4">
    <property type="entry name" value="ALKANESULFONATE MONOOXYGENASE-RELATED"/>
    <property type="match status" value="1"/>
</dbReference>
<name>A0A2Z5JNL9_STRAR</name>
<dbReference type="InterPro" id="IPR050172">
    <property type="entry name" value="SsuD_RutA_monooxygenase"/>
</dbReference>
<dbReference type="EMBL" id="CP027306">
    <property type="protein sequence ID" value="AXE81854.1"/>
    <property type="molecule type" value="Genomic_DNA"/>
</dbReference>
<protein>
    <submittedName>
        <fullName evidence="6">LLM class F420-dependent oxidoreductase</fullName>
    </submittedName>
</protein>
<dbReference type="SUPFAM" id="SSF51679">
    <property type="entry name" value="Bacterial luciferase-like"/>
    <property type="match status" value="1"/>
</dbReference>
<evidence type="ECO:0000313" key="7">
    <source>
        <dbReference type="Proteomes" id="UP000252698"/>
    </source>
</evidence>
<reference evidence="6 7" key="1">
    <citation type="journal article" date="2018" name="Front. Microbiol.">
        <title>Genome Sequencing of Streptomyces atratus SCSIOZH16 and Activation Production of Nocardamine via Metabolic Engineering.</title>
        <authorList>
            <person name="Li Y."/>
            <person name="Zhang C."/>
            <person name="Liu C."/>
            <person name="Ju J."/>
            <person name="Ma J."/>
        </authorList>
    </citation>
    <scope>NUCLEOTIDE SEQUENCE [LARGE SCALE GENOMIC DNA]</scope>
    <source>
        <strain evidence="6 7">SCSIO_ZH16</strain>
    </source>
</reference>
<dbReference type="KEGG" id="sata:C5746_38520"/>
<evidence type="ECO:0000256" key="2">
    <source>
        <dbReference type="ARBA" id="ARBA00022643"/>
    </source>
</evidence>
<dbReference type="RefSeq" id="WP_114248258.1">
    <property type="nucleotide sequence ID" value="NZ_CP027306.1"/>
</dbReference>
<proteinExistence type="predicted"/>
<organism evidence="6 7">
    <name type="scientific">Streptomyces atratus</name>
    <dbReference type="NCBI Taxonomy" id="1893"/>
    <lineage>
        <taxon>Bacteria</taxon>
        <taxon>Bacillati</taxon>
        <taxon>Actinomycetota</taxon>
        <taxon>Actinomycetes</taxon>
        <taxon>Kitasatosporales</taxon>
        <taxon>Streptomycetaceae</taxon>
        <taxon>Streptomyces</taxon>
    </lineage>
</organism>
<keyword evidence="4" id="KW-0503">Monooxygenase</keyword>
<dbReference type="InterPro" id="IPR036661">
    <property type="entry name" value="Luciferase-like_sf"/>
</dbReference>
<dbReference type="AlphaFoldDB" id="A0A2Z5JNL9"/>
<dbReference type="GO" id="GO:0008726">
    <property type="term" value="F:alkanesulfonate monooxygenase activity"/>
    <property type="evidence" value="ECO:0007669"/>
    <property type="project" value="TreeGrafter"/>
</dbReference>
<dbReference type="GeneID" id="95524204"/>
<dbReference type="InterPro" id="IPR019923">
    <property type="entry name" value="Lucif-like_OxRdtase_MSMEG_2516"/>
</dbReference>
<dbReference type="InterPro" id="IPR011251">
    <property type="entry name" value="Luciferase-like_dom"/>
</dbReference>
<dbReference type="Proteomes" id="UP000252698">
    <property type="component" value="Chromosome"/>
</dbReference>
<keyword evidence="3" id="KW-0560">Oxidoreductase</keyword>
<keyword evidence="1" id="KW-0285">Flavoprotein</keyword>
<sequence length="317" mass="34090">MTGGPPAGRHPFRFGVYAGALSGIGALRALAVGAEEAGYASLLVPDHLDERWSPVVSLALAAGWTSRIALGTLMLAADLRRPAVLFKDLATLDQAAPGRLEIGLGAGWYPPDFARAGVPMAPPGIRIERLAETAHILKELWEKGAVSYEGRHCSAVDAIGAPRPGPAAWVMGGGGPRMLRTAVEHADIVSLTARLSSGRRDKPLGDNARAERFDERVRWVREFAAAAGRTSAPELQCLLIDAAVVTDCEEYATRELAPRFGLPPAEVLDSPVVLAGTFDEICARLRDRRERFGISYWVLPAARWEEFVPVVERLTGT</sequence>